<evidence type="ECO:0008006" key="2">
    <source>
        <dbReference type="Google" id="ProtNLM"/>
    </source>
</evidence>
<accession>A0A7C3PHY0</accession>
<evidence type="ECO:0000313" key="1">
    <source>
        <dbReference type="EMBL" id="HFM99438.1"/>
    </source>
</evidence>
<name>A0A7C3PHY0_9CYAN</name>
<dbReference type="Gene3D" id="3.20.20.80">
    <property type="entry name" value="Glycosidases"/>
    <property type="match status" value="1"/>
</dbReference>
<dbReference type="Gene3D" id="2.60.120.260">
    <property type="entry name" value="Galactose-binding domain-like"/>
    <property type="match status" value="1"/>
</dbReference>
<proteinExistence type="predicted"/>
<reference evidence="1" key="1">
    <citation type="journal article" date="2020" name="mSystems">
        <title>Genome- and Community-Level Interaction Insights into Carbon Utilization and Element Cycling Functions of Hydrothermarchaeota in Hydrothermal Sediment.</title>
        <authorList>
            <person name="Zhou Z."/>
            <person name="Liu Y."/>
            <person name="Xu W."/>
            <person name="Pan J."/>
            <person name="Luo Z.H."/>
            <person name="Li M."/>
        </authorList>
    </citation>
    <scope>NUCLEOTIDE SEQUENCE [LARGE SCALE GENOMIC DNA]</scope>
    <source>
        <strain evidence="1">SpSt-418</strain>
    </source>
</reference>
<dbReference type="AlphaFoldDB" id="A0A7C3PHY0"/>
<dbReference type="PROSITE" id="PS51257">
    <property type="entry name" value="PROKAR_LIPOPROTEIN"/>
    <property type="match status" value="1"/>
</dbReference>
<gene>
    <name evidence="1" type="ORF">ENR64_17080</name>
</gene>
<dbReference type="EMBL" id="DSRU01000245">
    <property type="protein sequence ID" value="HFM99438.1"/>
    <property type="molecule type" value="Genomic_DNA"/>
</dbReference>
<organism evidence="1">
    <name type="scientific">Oscillatoriales cyanobacterium SpSt-418</name>
    <dbReference type="NCBI Taxonomy" id="2282169"/>
    <lineage>
        <taxon>Bacteria</taxon>
        <taxon>Bacillati</taxon>
        <taxon>Cyanobacteriota</taxon>
        <taxon>Cyanophyceae</taxon>
        <taxon>Oscillatoriophycideae</taxon>
        <taxon>Oscillatoriales</taxon>
    </lineage>
</organism>
<dbReference type="SUPFAM" id="SSF51445">
    <property type="entry name" value="(Trans)glycosidases"/>
    <property type="match status" value="1"/>
</dbReference>
<dbReference type="InterPro" id="IPR017853">
    <property type="entry name" value="GH"/>
</dbReference>
<comment type="caution">
    <text evidence="1">The sequence shown here is derived from an EMBL/GenBank/DDBJ whole genome shotgun (WGS) entry which is preliminary data.</text>
</comment>
<sequence>MRMVRFVVLLLLTFGLLLSCRANSSLPVLKDWETGQTGAKLTVQTRERSQPFVWWEAEKPTQTNFPPAQKNPFAPANATEAELLSEKQWIGVEGKRSQSLFLEYQVKVPTDNSYFFYSRKFWKHGPFRWRWDDQPWQAVGKSVYLMDSVQLRQFVAANWVSLGTVNLTTGRHTLRIELTENDGGAAFDCFVLTTTPLQPQGKLKPNEFYTATIPDGFLFTPESDRFAASPIDLRSLNETVAGENGWIQAKGDAFVHAKTGQPERFWAVNAGADLLQMDAGMMRSMARFWAKQGVNLVRLHGPLWSEDLKPLPPAELNKVFTFVAAMKQEGIYTALSIYFPVWLELQKNPLFAGYNGQHPFALLFFNSEFQQLYYTWWQALLTTPDPATGKALRDDPALAMVELVNEDSYFFWTFKPYESVPAQQMAILERQFATWLTAKYGSLEKARTAWKQSNPEELFEVNGDRSNGAVGILPIGEITAQRETQRAKDTATFLAESQASFFKTAIAYLRKELNYQGLIYASNWITADAQRLGPLDKYTNTVADFMDRHGYFGGPHQGARASYSLSPEDVYEDRSALLFTDPKDKQKQDFSLPIMDVRYNNLPSTITEINWAMPNRFRADFPLLAASYGLLQGTDGFFFFAAERPSWDDGLGKFAIASPVVMGQFPATALMYRKGLLQPGISVAEIPLKTADLFDLQGAPVTAPQNLDEFRAQDVPPGQALRSDRANSIDPLAFLVGQVNLQFTQTGSQVQQVELSQWINRKAKTVRSSTDQLSWDYQRGLVTVNAPQVQGVTGFLRRANGQELPQMRVNAEMDYGTVLLVALDDQPIESSRRMLLQVMSEEQNFGWKTSGTPRKTIQSIGNSAIAVRNLAGKIALRRPDAETLTVTALDFNGYPEKQIGKANDFQLQQKTFYYLLEKTQTELTKTIS</sequence>
<protein>
    <recommendedName>
        <fullName evidence="2">Glycoside hydrolase</fullName>
    </recommendedName>
</protein>